<keyword evidence="2" id="KW-0175">Coiled coil</keyword>
<feature type="coiled-coil region" evidence="2">
    <location>
        <begin position="108"/>
        <end position="135"/>
    </location>
</feature>
<dbReference type="OrthoDB" id="5502471at2"/>
<evidence type="ECO:0000313" key="6">
    <source>
        <dbReference type="Proteomes" id="UP000239326"/>
    </source>
</evidence>
<sequence length="392" mass="40477">MKRWIPWIAVAIVVAVVAAGALRAIAARKAQQQTASSARVERVVMDIAPGEVIELHARTLTLGIPISGAVRAVQSATIKARVAGELQGLTVREGDRVQAGQVVARIDTTETQARVRQAQQQADAARAQVAISQKQFDNNQALVAQGFISKTALETSQASLNAAQATYQAAVAGADVARKSLADTVLRSPIDGMVAQRLVQNGERVGVEARILEVVDLSHLEVEALVPAADATQVRVGQTATLALEGTQQKLQARVVRISPSAQAGSRAVPVYLAIDNAGALPGLRQGVFVQGAIASGTEQALAVPLDAVRTDQAEPYVQVAQGGQVAHRTVQTGKRVAIDGVAWVAIQGVPEGSKVLTARVGALPAGTALKLPANAPAAAASAPAPTASSTR</sequence>
<feature type="domain" description="Multidrug resistance protein MdtA-like barrel-sandwich hybrid" evidence="3">
    <location>
        <begin position="75"/>
        <end position="205"/>
    </location>
</feature>
<dbReference type="InterPro" id="IPR058625">
    <property type="entry name" value="MdtA-like_BSH"/>
</dbReference>
<evidence type="ECO:0000256" key="1">
    <source>
        <dbReference type="ARBA" id="ARBA00009477"/>
    </source>
</evidence>
<evidence type="ECO:0000256" key="2">
    <source>
        <dbReference type="SAM" id="Coils"/>
    </source>
</evidence>
<proteinExistence type="inferred from homology"/>
<dbReference type="Gene3D" id="1.10.287.470">
    <property type="entry name" value="Helix hairpin bin"/>
    <property type="match status" value="1"/>
</dbReference>
<protein>
    <submittedName>
        <fullName evidence="5">Efflux transporter periplasmic adaptor subunit</fullName>
    </submittedName>
</protein>
<dbReference type="PANTHER" id="PTHR30469:SF15">
    <property type="entry name" value="HLYD FAMILY OF SECRETION PROTEINS"/>
    <property type="match status" value="1"/>
</dbReference>
<dbReference type="PANTHER" id="PTHR30469">
    <property type="entry name" value="MULTIDRUG RESISTANCE PROTEIN MDTA"/>
    <property type="match status" value="1"/>
</dbReference>
<dbReference type="Pfam" id="PF25917">
    <property type="entry name" value="BSH_RND"/>
    <property type="match status" value="1"/>
</dbReference>
<dbReference type="NCBIfam" id="TIGR01730">
    <property type="entry name" value="RND_mfp"/>
    <property type="match status" value="1"/>
</dbReference>
<name>A0A2S0N496_9BURK</name>
<dbReference type="Proteomes" id="UP000239326">
    <property type="component" value="Chromosome"/>
</dbReference>
<evidence type="ECO:0000259" key="3">
    <source>
        <dbReference type="Pfam" id="PF25917"/>
    </source>
</evidence>
<dbReference type="Gene3D" id="2.40.420.20">
    <property type="match status" value="1"/>
</dbReference>
<dbReference type="Gene3D" id="2.40.30.170">
    <property type="match status" value="1"/>
</dbReference>
<dbReference type="AlphaFoldDB" id="A0A2S0N496"/>
<keyword evidence="6" id="KW-1185">Reference proteome</keyword>
<dbReference type="GO" id="GO:1990281">
    <property type="term" value="C:efflux pump complex"/>
    <property type="evidence" value="ECO:0007669"/>
    <property type="project" value="TreeGrafter"/>
</dbReference>
<evidence type="ECO:0000313" key="5">
    <source>
        <dbReference type="EMBL" id="AVO42763.1"/>
    </source>
</evidence>
<accession>A0A2S0N496</accession>
<dbReference type="Gene3D" id="2.40.50.100">
    <property type="match status" value="1"/>
</dbReference>
<reference evidence="5 6" key="1">
    <citation type="submission" date="2018-03" db="EMBL/GenBank/DDBJ databases">
        <title>Genome sequencing of Simplicispira sp.</title>
        <authorList>
            <person name="Kim S.-J."/>
            <person name="Heo J."/>
            <person name="Kwon S.-W."/>
        </authorList>
    </citation>
    <scope>NUCLEOTIDE SEQUENCE [LARGE SCALE GENOMIC DNA]</scope>
    <source>
        <strain evidence="5 6">SC1-8</strain>
    </source>
</reference>
<dbReference type="InterPro" id="IPR058792">
    <property type="entry name" value="Beta-barrel_RND_2"/>
</dbReference>
<dbReference type="GO" id="GO:0015562">
    <property type="term" value="F:efflux transmembrane transporter activity"/>
    <property type="evidence" value="ECO:0007669"/>
    <property type="project" value="TreeGrafter"/>
</dbReference>
<dbReference type="RefSeq" id="WP_106447738.1">
    <property type="nucleotide sequence ID" value="NZ_CP027669.1"/>
</dbReference>
<dbReference type="Pfam" id="PF25954">
    <property type="entry name" value="Beta-barrel_RND_2"/>
    <property type="match status" value="1"/>
</dbReference>
<comment type="similarity">
    <text evidence="1">Belongs to the membrane fusion protein (MFP) (TC 8.A.1) family.</text>
</comment>
<organism evidence="5 6">
    <name type="scientific">Simplicispira suum</name>
    <dbReference type="NCBI Taxonomy" id="2109915"/>
    <lineage>
        <taxon>Bacteria</taxon>
        <taxon>Pseudomonadati</taxon>
        <taxon>Pseudomonadota</taxon>
        <taxon>Betaproteobacteria</taxon>
        <taxon>Burkholderiales</taxon>
        <taxon>Comamonadaceae</taxon>
        <taxon>Simplicispira</taxon>
    </lineage>
</organism>
<dbReference type="InterPro" id="IPR006143">
    <property type="entry name" value="RND_pump_MFP"/>
</dbReference>
<evidence type="ECO:0000259" key="4">
    <source>
        <dbReference type="Pfam" id="PF25954"/>
    </source>
</evidence>
<dbReference type="KEGG" id="simp:C6571_16975"/>
<gene>
    <name evidence="5" type="ORF">C6571_16975</name>
</gene>
<dbReference type="EMBL" id="CP027669">
    <property type="protein sequence ID" value="AVO42763.1"/>
    <property type="molecule type" value="Genomic_DNA"/>
</dbReference>
<feature type="domain" description="CusB-like beta-barrel" evidence="4">
    <location>
        <begin position="222"/>
        <end position="295"/>
    </location>
</feature>
<dbReference type="SUPFAM" id="SSF111369">
    <property type="entry name" value="HlyD-like secretion proteins"/>
    <property type="match status" value="1"/>
</dbReference>